<proteinExistence type="predicted"/>
<protein>
    <submittedName>
        <fullName evidence="1">Uncharacterized protein</fullName>
    </submittedName>
</protein>
<accession>A0A2N5VMM6</accession>
<organism evidence="1 2">
    <name type="scientific">Puccinia coronata f. sp. avenae</name>
    <dbReference type="NCBI Taxonomy" id="200324"/>
    <lineage>
        <taxon>Eukaryota</taxon>
        <taxon>Fungi</taxon>
        <taxon>Dikarya</taxon>
        <taxon>Basidiomycota</taxon>
        <taxon>Pucciniomycotina</taxon>
        <taxon>Pucciniomycetes</taxon>
        <taxon>Pucciniales</taxon>
        <taxon>Pucciniaceae</taxon>
        <taxon>Puccinia</taxon>
    </lineage>
</organism>
<comment type="caution">
    <text evidence="1">The sequence shown here is derived from an EMBL/GenBank/DDBJ whole genome shotgun (WGS) entry which is preliminary data.</text>
</comment>
<evidence type="ECO:0000313" key="2">
    <source>
        <dbReference type="Proteomes" id="UP000235388"/>
    </source>
</evidence>
<gene>
    <name evidence="1" type="ORF">PCANC_11437</name>
</gene>
<sequence>MLQQVQSTVDRTGASVSSCRRQVPLLSSGPGSADPAAQQRPLSWVSATSLSSRQLAAAVAGSGTAASHRRSKWAPSVAGSSPIRRGLDWSLHHCWYHTRYYIAPVHTLSRLADSNRAPLVSSRFSALPRGPLNM</sequence>
<dbReference type="AlphaFoldDB" id="A0A2N5VMM6"/>
<reference evidence="1 2" key="1">
    <citation type="submission" date="2017-11" db="EMBL/GenBank/DDBJ databases">
        <title>De novo assembly and phasing of dikaryotic genomes from two isolates of Puccinia coronata f. sp. avenae, the causal agent of oat crown rust.</title>
        <authorList>
            <person name="Miller M.E."/>
            <person name="Zhang Y."/>
            <person name="Omidvar V."/>
            <person name="Sperschneider J."/>
            <person name="Schwessinger B."/>
            <person name="Raley C."/>
            <person name="Palmer J.M."/>
            <person name="Garnica D."/>
            <person name="Upadhyaya N."/>
            <person name="Rathjen J."/>
            <person name="Taylor J.M."/>
            <person name="Park R.F."/>
            <person name="Dodds P.N."/>
            <person name="Hirsch C.D."/>
            <person name="Kianian S.F."/>
            <person name="Figueroa M."/>
        </authorList>
    </citation>
    <scope>NUCLEOTIDE SEQUENCE [LARGE SCALE GENOMIC DNA]</scope>
    <source>
        <strain evidence="1">12NC29</strain>
    </source>
</reference>
<name>A0A2N5VMM6_9BASI</name>
<evidence type="ECO:0000313" key="1">
    <source>
        <dbReference type="EMBL" id="PLW51190.1"/>
    </source>
</evidence>
<dbReference type="Proteomes" id="UP000235388">
    <property type="component" value="Unassembled WGS sequence"/>
</dbReference>
<keyword evidence="2" id="KW-1185">Reference proteome</keyword>
<dbReference type="EMBL" id="PGCJ01000086">
    <property type="protein sequence ID" value="PLW51190.1"/>
    <property type="molecule type" value="Genomic_DNA"/>
</dbReference>